<feature type="signal peptide" evidence="3">
    <location>
        <begin position="1"/>
        <end position="21"/>
    </location>
</feature>
<organism evidence="4 5">
    <name type="scientific">Hyalella azteca</name>
    <name type="common">Amphipod</name>
    <dbReference type="NCBI Taxonomy" id="294128"/>
    <lineage>
        <taxon>Eukaryota</taxon>
        <taxon>Metazoa</taxon>
        <taxon>Ecdysozoa</taxon>
        <taxon>Arthropoda</taxon>
        <taxon>Crustacea</taxon>
        <taxon>Multicrustacea</taxon>
        <taxon>Malacostraca</taxon>
        <taxon>Eumalacostraca</taxon>
        <taxon>Peracarida</taxon>
        <taxon>Amphipoda</taxon>
        <taxon>Senticaudata</taxon>
        <taxon>Talitrida</taxon>
        <taxon>Talitroidea</taxon>
        <taxon>Hyalellidae</taxon>
        <taxon>Hyalella</taxon>
    </lineage>
</organism>
<dbReference type="InterPro" id="IPR002172">
    <property type="entry name" value="LDrepeatLR_classA_rpt"/>
</dbReference>
<proteinExistence type="predicted"/>
<dbReference type="RefSeq" id="XP_018026500.1">
    <property type="nucleotide sequence ID" value="XM_018171011.2"/>
</dbReference>
<keyword evidence="3" id="KW-0732">Signal</keyword>
<evidence type="ECO:0000313" key="5">
    <source>
        <dbReference type="RefSeq" id="XP_018026500.1"/>
    </source>
</evidence>
<accession>A0A8B7PKI0</accession>
<comment type="caution">
    <text evidence="2">Lacks conserved residue(s) required for the propagation of feature annotation.</text>
</comment>
<keyword evidence="1" id="KW-1015">Disulfide bond</keyword>
<dbReference type="GeneID" id="108681930"/>
<evidence type="ECO:0000256" key="2">
    <source>
        <dbReference type="PROSITE-ProRule" id="PRU00124"/>
    </source>
</evidence>
<dbReference type="PROSITE" id="PS50068">
    <property type="entry name" value="LDLRA_2"/>
    <property type="match status" value="1"/>
</dbReference>
<name>A0A8B7PKI0_HYAAZ</name>
<dbReference type="GO" id="GO:0043195">
    <property type="term" value="C:terminal bouton"/>
    <property type="evidence" value="ECO:0007669"/>
    <property type="project" value="TreeGrafter"/>
</dbReference>
<protein>
    <submittedName>
        <fullName evidence="5">Uncharacterized protein LOC108681930</fullName>
    </submittedName>
</protein>
<keyword evidence="4" id="KW-1185">Reference proteome</keyword>
<dbReference type="InterPro" id="IPR023415">
    <property type="entry name" value="LDLR_class-A_CS"/>
</dbReference>
<dbReference type="PANTHER" id="PTHR21105">
    <property type="entry name" value="GH16255P"/>
    <property type="match status" value="1"/>
</dbReference>
<dbReference type="SUPFAM" id="SSF57424">
    <property type="entry name" value="LDL receptor-like module"/>
    <property type="match status" value="1"/>
</dbReference>
<dbReference type="Gene3D" id="4.10.400.10">
    <property type="entry name" value="Low-density Lipoprotein Receptor"/>
    <property type="match status" value="1"/>
</dbReference>
<dbReference type="GO" id="GO:0043410">
    <property type="term" value="P:positive regulation of MAPK cascade"/>
    <property type="evidence" value="ECO:0007669"/>
    <property type="project" value="TreeGrafter"/>
</dbReference>
<dbReference type="Proteomes" id="UP000694843">
    <property type="component" value="Unplaced"/>
</dbReference>
<dbReference type="PROSITE" id="PS01209">
    <property type="entry name" value="LDLRA_1"/>
    <property type="match status" value="1"/>
</dbReference>
<gene>
    <name evidence="5" type="primary">LOC108681930</name>
</gene>
<dbReference type="CTD" id="36295"/>
<reference evidence="5" key="1">
    <citation type="submission" date="2025-08" db="UniProtKB">
        <authorList>
            <consortium name="RefSeq"/>
        </authorList>
    </citation>
    <scope>IDENTIFICATION</scope>
    <source>
        <tissue evidence="5">Whole organism</tissue>
    </source>
</reference>
<dbReference type="PANTHER" id="PTHR21105:SF0">
    <property type="entry name" value="GH16255P"/>
    <property type="match status" value="1"/>
</dbReference>
<evidence type="ECO:0000256" key="1">
    <source>
        <dbReference type="ARBA" id="ARBA00023157"/>
    </source>
</evidence>
<dbReference type="OrthoDB" id="6370900at2759"/>
<dbReference type="KEGG" id="hazt:108681930"/>
<dbReference type="InterPro" id="IPR036055">
    <property type="entry name" value="LDL_receptor-like_sf"/>
</dbReference>
<dbReference type="CDD" id="cd00112">
    <property type="entry name" value="LDLa"/>
    <property type="match status" value="1"/>
</dbReference>
<dbReference type="GO" id="GO:0030297">
    <property type="term" value="F:transmembrane receptor protein tyrosine kinase activator activity"/>
    <property type="evidence" value="ECO:0007669"/>
    <property type="project" value="TreeGrafter"/>
</dbReference>
<evidence type="ECO:0000313" key="4">
    <source>
        <dbReference type="Proteomes" id="UP000694843"/>
    </source>
</evidence>
<feature type="chain" id="PRO_5034257111" evidence="3">
    <location>
        <begin position="22"/>
        <end position="269"/>
    </location>
</feature>
<evidence type="ECO:0000256" key="3">
    <source>
        <dbReference type="SAM" id="SignalP"/>
    </source>
</evidence>
<sequence length="269" mass="30564">MHKAFIAFVTLSCLLQPSLYAASVTPVGVMPDVVSADRVRTALKALLALNDGELQSLMGGEDPRSVAHRISPETQLFLQGAHRKLDKLRKSFPTLDEIPGDMTIARRRKSKRHPKGHKNKNADSLIGAIAEIAEHHQIHEQSLENNINVPETFIEEYLQPSSEINQKKSIQHGKHFPKHHDRCKNKGFHPEFWFRPRECPPAQDGTPQFYCPSPNEAKQWRCIDQDALCDDVPDCPNAEDEMPASCLFYTPIRDQLEEVFILLSRVRFV</sequence>
<dbReference type="AlphaFoldDB" id="A0A8B7PKI0"/>